<dbReference type="Pfam" id="PF01281">
    <property type="entry name" value="Ribosomal_L9_N"/>
    <property type="match status" value="1"/>
</dbReference>
<evidence type="ECO:0000256" key="4">
    <source>
        <dbReference type="ARBA" id="ARBA00022884"/>
    </source>
</evidence>
<comment type="caution">
    <text evidence="11">The sequence shown here is derived from an EMBL/GenBank/DDBJ whole genome shotgun (WGS) entry which is preliminary data.</text>
</comment>
<dbReference type="InterPro" id="IPR009027">
    <property type="entry name" value="Ribosomal_bL9/RNase_H1_N"/>
</dbReference>
<evidence type="ECO:0000256" key="1">
    <source>
        <dbReference type="ARBA" id="ARBA00003058"/>
    </source>
</evidence>
<feature type="coiled-coil region" evidence="9">
    <location>
        <begin position="44"/>
        <end position="78"/>
    </location>
</feature>
<accession>A0A7W8IP84</accession>
<evidence type="ECO:0000256" key="5">
    <source>
        <dbReference type="ARBA" id="ARBA00022980"/>
    </source>
</evidence>
<dbReference type="Proteomes" id="UP000520011">
    <property type="component" value="Unassembled WGS sequence"/>
</dbReference>
<evidence type="ECO:0000256" key="9">
    <source>
        <dbReference type="SAM" id="Coils"/>
    </source>
</evidence>
<dbReference type="Gene3D" id="3.40.5.10">
    <property type="entry name" value="Ribosomal protein L9, N-terminal domain"/>
    <property type="match status" value="1"/>
</dbReference>
<dbReference type="InterPro" id="IPR020070">
    <property type="entry name" value="Ribosomal_bL9_N"/>
</dbReference>
<evidence type="ECO:0000259" key="10">
    <source>
        <dbReference type="PROSITE" id="PS00651"/>
    </source>
</evidence>
<dbReference type="FunFam" id="3.10.430.100:FF:000002">
    <property type="entry name" value="50S ribosomal protein L9"/>
    <property type="match status" value="1"/>
</dbReference>
<dbReference type="InterPro" id="IPR036791">
    <property type="entry name" value="Ribosomal_bL9_C_sf"/>
</dbReference>
<evidence type="ECO:0000256" key="2">
    <source>
        <dbReference type="ARBA" id="ARBA00010605"/>
    </source>
</evidence>
<keyword evidence="12" id="KW-1185">Reference proteome</keyword>
<dbReference type="PANTHER" id="PTHR21368">
    <property type="entry name" value="50S RIBOSOMAL PROTEIN L9"/>
    <property type="match status" value="1"/>
</dbReference>
<dbReference type="PROSITE" id="PS00651">
    <property type="entry name" value="RIBOSOMAL_L9"/>
    <property type="match status" value="1"/>
</dbReference>
<dbReference type="GO" id="GO:0005840">
    <property type="term" value="C:ribosome"/>
    <property type="evidence" value="ECO:0007669"/>
    <property type="project" value="UniProtKB-KW"/>
</dbReference>
<gene>
    <name evidence="8" type="primary">rplI</name>
    <name evidence="11" type="ORF">HNQ34_001201</name>
</gene>
<evidence type="ECO:0000256" key="6">
    <source>
        <dbReference type="ARBA" id="ARBA00023274"/>
    </source>
</evidence>
<reference evidence="11 12" key="1">
    <citation type="submission" date="2020-08" db="EMBL/GenBank/DDBJ databases">
        <title>Genomic Encyclopedia of Type Strains, Phase IV (KMG-IV): sequencing the most valuable type-strain genomes for metagenomic binning, comparative biology and taxonomic classification.</title>
        <authorList>
            <person name="Goeker M."/>
        </authorList>
    </citation>
    <scope>NUCLEOTIDE SEQUENCE [LARGE SCALE GENOMIC DNA]</scope>
    <source>
        <strain evidence="11 12">DSM 16325</strain>
    </source>
</reference>
<evidence type="ECO:0000256" key="8">
    <source>
        <dbReference type="HAMAP-Rule" id="MF_00503"/>
    </source>
</evidence>
<dbReference type="GO" id="GO:0019843">
    <property type="term" value="F:rRNA binding"/>
    <property type="evidence" value="ECO:0007669"/>
    <property type="project" value="UniProtKB-UniRule"/>
</dbReference>
<dbReference type="SUPFAM" id="SSF55653">
    <property type="entry name" value="Ribosomal protein L9 C-domain"/>
    <property type="match status" value="1"/>
</dbReference>
<dbReference type="InterPro" id="IPR020594">
    <property type="entry name" value="Ribosomal_bL9_bac/chp"/>
</dbReference>
<dbReference type="InterPro" id="IPR000244">
    <property type="entry name" value="Ribosomal_bL9"/>
</dbReference>
<dbReference type="GO" id="GO:1990904">
    <property type="term" value="C:ribonucleoprotein complex"/>
    <property type="evidence" value="ECO:0007669"/>
    <property type="project" value="UniProtKB-KW"/>
</dbReference>
<dbReference type="GO" id="GO:0003735">
    <property type="term" value="F:structural constituent of ribosome"/>
    <property type="evidence" value="ECO:0007669"/>
    <property type="project" value="InterPro"/>
</dbReference>
<dbReference type="AlphaFoldDB" id="A0A7W8IP84"/>
<proteinExistence type="inferred from homology"/>
<comment type="similarity">
    <text evidence="2 8">Belongs to the bacterial ribosomal protein bL9 family.</text>
</comment>
<sequence>MKVIFLKDVKGKGKKGEIKNVADGYAQNFLFKQGFAIEATPANLKALEAQKNKEKRQAEEELAKAKQLKEQLERLTVQLFAKAGEGGRLFGSITSKQIAEALQSQHQIKIDKRKIELEDAIRALGYTNVPVKLHPEVTATLKVHVSEQK</sequence>
<dbReference type="RefSeq" id="WP_183252542.1">
    <property type="nucleotide sequence ID" value="NZ_JACHEP010000003.1"/>
</dbReference>
<evidence type="ECO:0000256" key="3">
    <source>
        <dbReference type="ARBA" id="ARBA00022730"/>
    </source>
</evidence>
<dbReference type="Pfam" id="PF03948">
    <property type="entry name" value="Ribosomal_L9_C"/>
    <property type="match status" value="1"/>
</dbReference>
<keyword evidence="6 8" id="KW-0687">Ribonucleoprotein</keyword>
<dbReference type="InterPro" id="IPR020069">
    <property type="entry name" value="Ribosomal_bL9_C"/>
</dbReference>
<dbReference type="SUPFAM" id="SSF55658">
    <property type="entry name" value="L9 N-domain-like"/>
    <property type="match status" value="1"/>
</dbReference>
<dbReference type="EMBL" id="JACHEP010000003">
    <property type="protein sequence ID" value="MBB5324109.1"/>
    <property type="molecule type" value="Genomic_DNA"/>
</dbReference>
<dbReference type="InterPro" id="IPR036935">
    <property type="entry name" value="Ribosomal_bL9_N_sf"/>
</dbReference>
<protein>
    <recommendedName>
        <fullName evidence="7 8">Large ribosomal subunit protein bL9</fullName>
    </recommendedName>
</protein>
<keyword evidence="4 8" id="KW-0694">RNA-binding</keyword>
<dbReference type="FunFam" id="3.40.5.10:FF:000002">
    <property type="entry name" value="50S ribosomal protein L9"/>
    <property type="match status" value="1"/>
</dbReference>
<keyword evidence="5 8" id="KW-0689">Ribosomal protein</keyword>
<comment type="function">
    <text evidence="1 8">Binds to the 23S rRNA.</text>
</comment>
<evidence type="ECO:0000256" key="7">
    <source>
        <dbReference type="ARBA" id="ARBA00035292"/>
    </source>
</evidence>
<evidence type="ECO:0000313" key="11">
    <source>
        <dbReference type="EMBL" id="MBB5324109.1"/>
    </source>
</evidence>
<dbReference type="Gene3D" id="3.10.430.100">
    <property type="entry name" value="Ribosomal protein L9, C-terminal domain"/>
    <property type="match status" value="1"/>
</dbReference>
<keyword evidence="3 8" id="KW-0699">rRNA-binding</keyword>
<dbReference type="NCBIfam" id="TIGR00158">
    <property type="entry name" value="L9"/>
    <property type="match status" value="1"/>
</dbReference>
<evidence type="ECO:0000313" key="12">
    <source>
        <dbReference type="Proteomes" id="UP000520011"/>
    </source>
</evidence>
<organism evidence="11 12">
    <name type="scientific">Anoxybacteroides tepidamans</name>
    <dbReference type="NCBI Taxonomy" id="265948"/>
    <lineage>
        <taxon>Bacteria</taxon>
        <taxon>Bacillati</taxon>
        <taxon>Bacillota</taxon>
        <taxon>Bacilli</taxon>
        <taxon>Bacillales</taxon>
        <taxon>Anoxybacillaceae</taxon>
        <taxon>Anoxybacteroides</taxon>
    </lineage>
</organism>
<feature type="domain" description="Ribosomal protein L9" evidence="10">
    <location>
        <begin position="13"/>
        <end position="40"/>
    </location>
</feature>
<name>A0A7W8IP84_9BACL</name>
<dbReference type="GO" id="GO:0006412">
    <property type="term" value="P:translation"/>
    <property type="evidence" value="ECO:0007669"/>
    <property type="project" value="UniProtKB-UniRule"/>
</dbReference>
<dbReference type="HAMAP" id="MF_00503">
    <property type="entry name" value="Ribosomal_bL9"/>
    <property type="match status" value="1"/>
</dbReference>
<keyword evidence="9" id="KW-0175">Coiled coil</keyword>